<evidence type="ECO:0000313" key="9">
    <source>
        <dbReference type="Proteomes" id="UP000620075"/>
    </source>
</evidence>
<dbReference type="InterPro" id="IPR003016">
    <property type="entry name" value="2-oxoA_DH_lipoyl-BS"/>
</dbReference>
<dbReference type="Pfam" id="PF00198">
    <property type="entry name" value="2-oxoacid_dh"/>
    <property type="match status" value="1"/>
</dbReference>
<name>A0A934NBY8_9BACT</name>
<keyword evidence="3 4" id="KW-0450">Lipoyl</keyword>
<dbReference type="AlphaFoldDB" id="A0A934NBY8"/>
<dbReference type="InterPro" id="IPR045257">
    <property type="entry name" value="E2/Pdx1"/>
</dbReference>
<dbReference type="Gene3D" id="4.10.320.10">
    <property type="entry name" value="E3-binding domain"/>
    <property type="match status" value="1"/>
</dbReference>
<proteinExistence type="inferred from homology"/>
<dbReference type="GO" id="GO:0006086">
    <property type="term" value="P:pyruvate decarboxylation to acetyl-CoA"/>
    <property type="evidence" value="ECO:0007669"/>
    <property type="project" value="InterPro"/>
</dbReference>
<dbReference type="Pfam" id="PF02817">
    <property type="entry name" value="E3_binding"/>
    <property type="match status" value="1"/>
</dbReference>
<gene>
    <name evidence="8" type="ORF">JF888_06960</name>
</gene>
<dbReference type="PANTHER" id="PTHR23151">
    <property type="entry name" value="DIHYDROLIPOAMIDE ACETYL/SUCCINYL-TRANSFERASE-RELATED"/>
    <property type="match status" value="1"/>
</dbReference>
<dbReference type="CDD" id="cd06849">
    <property type="entry name" value="lipoyl_domain"/>
    <property type="match status" value="1"/>
</dbReference>
<feature type="domain" description="Lipoyl-binding" evidence="6">
    <location>
        <begin position="1"/>
        <end position="75"/>
    </location>
</feature>
<organism evidence="8 9">
    <name type="scientific">Candidatus Dormiibacter inghamiae</name>
    <dbReference type="NCBI Taxonomy" id="3127013"/>
    <lineage>
        <taxon>Bacteria</taxon>
        <taxon>Bacillati</taxon>
        <taxon>Candidatus Dormiibacterota</taxon>
        <taxon>Candidatus Dormibacteria</taxon>
        <taxon>Candidatus Dormibacterales</taxon>
        <taxon>Candidatus Dormibacteraceae</taxon>
        <taxon>Candidatus Dormiibacter</taxon>
    </lineage>
</organism>
<dbReference type="InterPro" id="IPR001078">
    <property type="entry name" value="2-oxoacid_DH_actylTfrase"/>
</dbReference>
<comment type="similarity">
    <text evidence="2 4">Belongs to the 2-oxoacid dehydrogenase family.</text>
</comment>
<dbReference type="PROSITE" id="PS50968">
    <property type="entry name" value="BIOTINYL_LIPOYL"/>
    <property type="match status" value="1"/>
</dbReference>
<dbReference type="SUPFAM" id="SSF52777">
    <property type="entry name" value="CoA-dependent acyltransferases"/>
    <property type="match status" value="1"/>
</dbReference>
<dbReference type="PROSITE" id="PS51826">
    <property type="entry name" value="PSBD"/>
    <property type="match status" value="1"/>
</dbReference>
<dbReference type="PANTHER" id="PTHR23151:SF90">
    <property type="entry name" value="DIHYDROLIPOYLLYSINE-RESIDUE ACETYLTRANSFERASE COMPONENT OF PYRUVATE DEHYDROGENASE COMPLEX, MITOCHONDRIAL-RELATED"/>
    <property type="match status" value="1"/>
</dbReference>
<dbReference type="GO" id="GO:0045254">
    <property type="term" value="C:pyruvate dehydrogenase complex"/>
    <property type="evidence" value="ECO:0007669"/>
    <property type="project" value="InterPro"/>
</dbReference>
<dbReference type="InterPro" id="IPR011053">
    <property type="entry name" value="Single_hybrid_motif"/>
</dbReference>
<evidence type="ECO:0000256" key="4">
    <source>
        <dbReference type="RuleBase" id="RU003423"/>
    </source>
</evidence>
<evidence type="ECO:0000256" key="1">
    <source>
        <dbReference type="ARBA" id="ARBA00001938"/>
    </source>
</evidence>
<reference evidence="8 9" key="1">
    <citation type="submission" date="2020-10" db="EMBL/GenBank/DDBJ databases">
        <title>Ca. Dormibacterota MAGs.</title>
        <authorList>
            <person name="Montgomery K."/>
        </authorList>
    </citation>
    <scope>NUCLEOTIDE SEQUENCE [LARGE SCALE GENOMIC DNA]</scope>
    <source>
        <strain evidence="8">SC8811_S16_3</strain>
    </source>
</reference>
<evidence type="ECO:0000256" key="2">
    <source>
        <dbReference type="ARBA" id="ARBA00007317"/>
    </source>
</evidence>
<dbReference type="Pfam" id="PF00364">
    <property type="entry name" value="Biotin_lipoyl"/>
    <property type="match status" value="1"/>
</dbReference>
<feature type="region of interest" description="Disordered" evidence="5">
    <location>
        <begin position="76"/>
        <end position="177"/>
    </location>
</feature>
<dbReference type="SUPFAM" id="SSF47005">
    <property type="entry name" value="Peripheral subunit-binding domain of 2-oxo acid dehydrogenase complex"/>
    <property type="match status" value="1"/>
</dbReference>
<dbReference type="GO" id="GO:0016746">
    <property type="term" value="F:acyltransferase activity"/>
    <property type="evidence" value="ECO:0007669"/>
    <property type="project" value="UniProtKB-KW"/>
</dbReference>
<dbReference type="EMBL" id="JAEKNQ010000028">
    <property type="protein sequence ID" value="MBJ7602916.1"/>
    <property type="molecule type" value="Genomic_DNA"/>
</dbReference>
<dbReference type="SUPFAM" id="SSF51230">
    <property type="entry name" value="Single hybrid motif"/>
    <property type="match status" value="1"/>
</dbReference>
<dbReference type="Gene3D" id="3.30.559.10">
    <property type="entry name" value="Chloramphenicol acetyltransferase-like domain"/>
    <property type="match status" value="1"/>
</dbReference>
<evidence type="ECO:0000259" key="6">
    <source>
        <dbReference type="PROSITE" id="PS50968"/>
    </source>
</evidence>
<feature type="compositionally biased region" description="Low complexity" evidence="5">
    <location>
        <begin position="143"/>
        <end position="177"/>
    </location>
</feature>
<dbReference type="InterPro" id="IPR036625">
    <property type="entry name" value="E3-bd_dom_sf"/>
</dbReference>
<evidence type="ECO:0000313" key="8">
    <source>
        <dbReference type="EMBL" id="MBJ7602916.1"/>
    </source>
</evidence>
<accession>A0A934NBY8</accession>
<keyword evidence="4" id="KW-0012">Acyltransferase</keyword>
<comment type="caution">
    <text evidence="8">The sequence shown here is derived from an EMBL/GenBank/DDBJ whole genome shotgun (WGS) entry which is preliminary data.</text>
</comment>
<dbReference type="InterPro" id="IPR000089">
    <property type="entry name" value="Biotin_lipoyl"/>
</dbReference>
<dbReference type="InterPro" id="IPR004167">
    <property type="entry name" value="PSBD"/>
</dbReference>
<dbReference type="Gene3D" id="2.40.50.100">
    <property type="match status" value="1"/>
</dbReference>
<dbReference type="RefSeq" id="WP_338178050.1">
    <property type="nucleotide sequence ID" value="NZ_JAEKNQ010000028.1"/>
</dbReference>
<comment type="cofactor">
    <cofactor evidence="1 4">
        <name>(R)-lipoate</name>
        <dbReference type="ChEBI" id="CHEBI:83088"/>
    </cofactor>
</comment>
<protein>
    <recommendedName>
        <fullName evidence="4">Dihydrolipoamide acetyltransferase component of pyruvate dehydrogenase complex</fullName>
        <ecNumber evidence="4">2.3.1.-</ecNumber>
    </recommendedName>
</protein>
<dbReference type="InterPro" id="IPR023213">
    <property type="entry name" value="CAT-like_dom_sf"/>
</dbReference>
<feature type="region of interest" description="Disordered" evidence="5">
    <location>
        <begin position="212"/>
        <end position="241"/>
    </location>
</feature>
<evidence type="ECO:0000256" key="5">
    <source>
        <dbReference type="SAM" id="MobiDB-lite"/>
    </source>
</evidence>
<feature type="compositionally biased region" description="Low complexity" evidence="5">
    <location>
        <begin position="117"/>
        <end position="127"/>
    </location>
</feature>
<keyword evidence="4" id="KW-0808">Transferase</keyword>
<dbReference type="PROSITE" id="PS00189">
    <property type="entry name" value="LIPOYL"/>
    <property type="match status" value="1"/>
</dbReference>
<evidence type="ECO:0000256" key="3">
    <source>
        <dbReference type="ARBA" id="ARBA00022823"/>
    </source>
</evidence>
<evidence type="ECO:0000259" key="7">
    <source>
        <dbReference type="PROSITE" id="PS51826"/>
    </source>
</evidence>
<feature type="compositionally biased region" description="Low complexity" evidence="5">
    <location>
        <begin position="217"/>
        <end position="232"/>
    </location>
</feature>
<sequence>MSDVNMPKLSDTMEEGTVLEWKQQDGAEVKKGEALAEIESDKASFEIEAEADGVLHIAVQKGQAVPVGEKIASIGGEPAAAAAEPEEKAAQAAESQDGGDGQRSSADGTEHEVAAGEQEPGPDQAEAPAEEPEKEPKPEARSQPEAASAEPSQAQAAAGQRPEAAANASGAKASPLARRLASEMGVDLGSVQGSGPEGRIVKEDVVAAAEQAGKSQARPAAAAPARTAAPSRRPVEGSETVEPNRMQATIAKRMAQSKTTVPHFYVTVEAEVDEAVRLREQLKSSYPGAEKVTMTDLLTRACAIVLTRFPEVNSSWIEGRFERKRGVSIGLAVPPSEGLGLLVPVVHDADRKDLVQISIETRQVIERARSGKPGAGDLEGGSFSISNLGMYGVDEFSAIINPPESAILAVGAIKDVALVRNGQLVAGKVMRMTLSVDHRVFYGATAAQFMAELKRLIENPISLVLPPEE</sequence>
<dbReference type="Proteomes" id="UP000620075">
    <property type="component" value="Unassembled WGS sequence"/>
</dbReference>
<feature type="domain" description="Peripheral subunit-binding (PSBD)" evidence="7">
    <location>
        <begin position="172"/>
        <end position="209"/>
    </location>
</feature>
<dbReference type="EC" id="2.3.1.-" evidence="4"/>